<proteinExistence type="predicted"/>
<organism evidence="1 2">
    <name type="scientific">Jimgerdemannia flammicorona</name>
    <dbReference type="NCBI Taxonomy" id="994334"/>
    <lineage>
        <taxon>Eukaryota</taxon>
        <taxon>Fungi</taxon>
        <taxon>Fungi incertae sedis</taxon>
        <taxon>Mucoromycota</taxon>
        <taxon>Mucoromycotina</taxon>
        <taxon>Endogonomycetes</taxon>
        <taxon>Endogonales</taxon>
        <taxon>Endogonaceae</taxon>
        <taxon>Jimgerdemannia</taxon>
    </lineage>
</organism>
<evidence type="ECO:0000313" key="1">
    <source>
        <dbReference type="EMBL" id="RUP50493.1"/>
    </source>
</evidence>
<reference evidence="1 2" key="1">
    <citation type="journal article" date="2018" name="New Phytol.">
        <title>Phylogenomics of Endogonaceae and evolution of mycorrhizas within Mucoromycota.</title>
        <authorList>
            <person name="Chang Y."/>
            <person name="Desiro A."/>
            <person name="Na H."/>
            <person name="Sandor L."/>
            <person name="Lipzen A."/>
            <person name="Clum A."/>
            <person name="Barry K."/>
            <person name="Grigoriev I.V."/>
            <person name="Martin F.M."/>
            <person name="Stajich J.E."/>
            <person name="Smith M.E."/>
            <person name="Bonito G."/>
            <person name="Spatafora J.W."/>
        </authorList>
    </citation>
    <scope>NUCLEOTIDE SEQUENCE [LARGE SCALE GENOMIC DNA]</scope>
    <source>
        <strain evidence="1 2">GMNB39</strain>
    </source>
</reference>
<dbReference type="Proteomes" id="UP000268093">
    <property type="component" value="Unassembled WGS sequence"/>
</dbReference>
<gene>
    <name evidence="1" type="ORF">BC936DRAFT_138872</name>
</gene>
<evidence type="ECO:0000313" key="2">
    <source>
        <dbReference type="Proteomes" id="UP000268093"/>
    </source>
</evidence>
<accession>A0A433DI14</accession>
<name>A0A433DI14_9FUNG</name>
<dbReference type="EMBL" id="RBNI01001389">
    <property type="protein sequence ID" value="RUP50493.1"/>
    <property type="molecule type" value="Genomic_DNA"/>
</dbReference>
<sequence>MNHGVGLLLVMVAATNQYRYRFAAEQSLPPHPERGAADCSTQGAILHREGRRSDPGTRSVCHRQTIKELLRAGAQGHTGYYRDGDESKSDENGVHGVDGIFDNFGSVVNHIVGGGSSA</sequence>
<dbReference type="OrthoDB" id="426235at2759"/>
<dbReference type="AlphaFoldDB" id="A0A433DI14"/>
<protein>
    <submittedName>
        <fullName evidence="1">Uncharacterized protein</fullName>
    </submittedName>
</protein>
<comment type="caution">
    <text evidence="1">The sequence shown here is derived from an EMBL/GenBank/DDBJ whole genome shotgun (WGS) entry which is preliminary data.</text>
</comment>
<keyword evidence="2" id="KW-1185">Reference proteome</keyword>